<dbReference type="InterPro" id="IPR011990">
    <property type="entry name" value="TPR-like_helical_dom_sf"/>
</dbReference>
<evidence type="ECO:0000313" key="3">
    <source>
        <dbReference type="EMBL" id="RQP25100.1"/>
    </source>
</evidence>
<comment type="caution">
    <text evidence="3">The sequence shown here is derived from an EMBL/GenBank/DDBJ whole genome shotgun (WGS) entry which is preliminary data.</text>
</comment>
<dbReference type="PROSITE" id="PS50005">
    <property type="entry name" value="TPR"/>
    <property type="match status" value="1"/>
</dbReference>
<feature type="repeat" description="TPR" evidence="1">
    <location>
        <begin position="62"/>
        <end position="95"/>
    </location>
</feature>
<dbReference type="SUPFAM" id="SSF50630">
    <property type="entry name" value="Acid proteases"/>
    <property type="match status" value="1"/>
</dbReference>
<protein>
    <submittedName>
        <fullName evidence="3">Uncharacterized protein</fullName>
    </submittedName>
</protein>
<dbReference type="EMBL" id="QUSW01000002">
    <property type="protein sequence ID" value="RQP25100.1"/>
    <property type="molecule type" value="Genomic_DNA"/>
</dbReference>
<dbReference type="InterPro" id="IPR034122">
    <property type="entry name" value="Retropepsin-like_bacterial"/>
</dbReference>
<organism evidence="3 4">
    <name type="scientific">Piscinibacter terrae</name>
    <dbReference type="NCBI Taxonomy" id="2496871"/>
    <lineage>
        <taxon>Bacteria</taxon>
        <taxon>Pseudomonadati</taxon>
        <taxon>Pseudomonadota</taxon>
        <taxon>Betaproteobacteria</taxon>
        <taxon>Burkholderiales</taxon>
        <taxon>Sphaerotilaceae</taxon>
        <taxon>Piscinibacter</taxon>
    </lineage>
</organism>
<dbReference type="AlphaFoldDB" id="A0A3N7HS61"/>
<proteinExistence type="predicted"/>
<feature type="signal peptide" evidence="2">
    <location>
        <begin position="1"/>
        <end position="23"/>
    </location>
</feature>
<dbReference type="RefSeq" id="WP_124540008.1">
    <property type="nucleotide sequence ID" value="NZ_QUSW01000002.1"/>
</dbReference>
<reference evidence="3 4" key="2">
    <citation type="submission" date="2018-12" db="EMBL/GenBank/DDBJ databases">
        <title>Rhizobacter gummiphilus sp. nov., a rubber-degrading bacterium isolated from the soil of a botanical garden in Japan.</title>
        <authorList>
            <person name="Shunsuke S.S."/>
        </authorList>
    </citation>
    <scope>NUCLEOTIDE SEQUENCE [LARGE SCALE GENOMIC DNA]</scope>
    <source>
        <strain evidence="3 4">S-16</strain>
    </source>
</reference>
<dbReference type="InterPro" id="IPR019734">
    <property type="entry name" value="TPR_rpt"/>
</dbReference>
<feature type="chain" id="PRO_5018336681" evidence="2">
    <location>
        <begin position="24"/>
        <end position="315"/>
    </location>
</feature>
<evidence type="ECO:0000313" key="4">
    <source>
        <dbReference type="Proteomes" id="UP000267464"/>
    </source>
</evidence>
<evidence type="ECO:0000256" key="1">
    <source>
        <dbReference type="PROSITE-ProRule" id="PRU00339"/>
    </source>
</evidence>
<dbReference type="Gene3D" id="1.25.40.10">
    <property type="entry name" value="Tetratricopeptide repeat domain"/>
    <property type="match status" value="1"/>
</dbReference>
<reference evidence="3 4" key="1">
    <citation type="submission" date="2018-08" db="EMBL/GenBank/DDBJ databases">
        <authorList>
            <person name="Khan S.A."/>
            <person name="Jeon C.O."/>
            <person name="Chun B.H."/>
            <person name="Jeong S.E."/>
        </authorList>
    </citation>
    <scope>NUCLEOTIDE SEQUENCE [LARGE SCALE GENOMIC DNA]</scope>
    <source>
        <strain evidence="3 4">S-16</strain>
    </source>
</reference>
<dbReference type="CDD" id="cd05483">
    <property type="entry name" value="retropepsin_like_bacteria"/>
    <property type="match status" value="1"/>
</dbReference>
<sequence length="315" mass="34665">MNRWIARAGLAGFMSSACLFALAADVTAESYKAAVTPCLKARDLDCAEKNWTYYLRLRPTDSNAIANLGIVLNQRDKHKEAIIQFEKAMDLGEGTYDLFAYYADSLAKVGRTDDAIDWSYKALTVVPRLVDVRGSLAKLLVLQKRHYEALAVLSAYDDEAVATGHDPYFEGQRIAIESSLARQRSAPGTEPKSIRLPKYGDHFYVPVTFGDARPQAFMVDTGAATVALNDALMASAKIDYKVVERNVPIRLADGRKTTGQIVRIASMKVGPFELKDQVAMTCAKCLPLLGQKTLAKFDLKTSKVQGVEFVSLSPR</sequence>
<keyword evidence="4" id="KW-1185">Reference proteome</keyword>
<dbReference type="Gene3D" id="2.40.70.10">
    <property type="entry name" value="Acid Proteases"/>
    <property type="match status" value="1"/>
</dbReference>
<evidence type="ECO:0000256" key="2">
    <source>
        <dbReference type="SAM" id="SignalP"/>
    </source>
</evidence>
<keyword evidence="2" id="KW-0732">Signal</keyword>
<accession>A0A3N7HS61</accession>
<gene>
    <name evidence="3" type="ORF">DZC73_09620</name>
</gene>
<name>A0A3N7HS61_9BURK</name>
<dbReference type="InterPro" id="IPR021109">
    <property type="entry name" value="Peptidase_aspartic_dom_sf"/>
</dbReference>
<keyword evidence="1" id="KW-0802">TPR repeat</keyword>
<dbReference type="OrthoDB" id="5948625at2"/>
<dbReference type="Proteomes" id="UP000267464">
    <property type="component" value="Unassembled WGS sequence"/>
</dbReference>
<dbReference type="PROSITE" id="PS51257">
    <property type="entry name" value="PROKAR_LIPOPROTEIN"/>
    <property type="match status" value="1"/>
</dbReference>
<dbReference type="SUPFAM" id="SSF48452">
    <property type="entry name" value="TPR-like"/>
    <property type="match status" value="1"/>
</dbReference>
<dbReference type="Pfam" id="PF13975">
    <property type="entry name" value="gag-asp_proteas"/>
    <property type="match status" value="1"/>
</dbReference>